<feature type="non-terminal residue" evidence="2">
    <location>
        <position position="144"/>
    </location>
</feature>
<evidence type="ECO:0000256" key="1">
    <source>
        <dbReference type="SAM" id="MobiDB-lite"/>
    </source>
</evidence>
<gene>
    <name evidence="2" type="ORF">DM02DRAFT_375968</name>
</gene>
<name>A0A2V1D0N6_9PLEO</name>
<organism evidence="2 3">
    <name type="scientific">Periconia macrospinosa</name>
    <dbReference type="NCBI Taxonomy" id="97972"/>
    <lineage>
        <taxon>Eukaryota</taxon>
        <taxon>Fungi</taxon>
        <taxon>Dikarya</taxon>
        <taxon>Ascomycota</taxon>
        <taxon>Pezizomycotina</taxon>
        <taxon>Dothideomycetes</taxon>
        <taxon>Pleosporomycetidae</taxon>
        <taxon>Pleosporales</taxon>
        <taxon>Massarineae</taxon>
        <taxon>Periconiaceae</taxon>
        <taxon>Periconia</taxon>
    </lineage>
</organism>
<accession>A0A2V1D0N6</accession>
<evidence type="ECO:0000313" key="3">
    <source>
        <dbReference type="Proteomes" id="UP000244855"/>
    </source>
</evidence>
<proteinExistence type="predicted"/>
<evidence type="ECO:0000313" key="2">
    <source>
        <dbReference type="EMBL" id="PVH91043.1"/>
    </source>
</evidence>
<protein>
    <submittedName>
        <fullName evidence="2">Uncharacterized protein</fullName>
    </submittedName>
</protein>
<reference evidence="2 3" key="1">
    <citation type="journal article" date="2018" name="Sci. Rep.">
        <title>Comparative genomics provides insights into the lifestyle and reveals functional heterogeneity of dark septate endophytic fungi.</title>
        <authorList>
            <person name="Knapp D.G."/>
            <person name="Nemeth J.B."/>
            <person name="Barry K."/>
            <person name="Hainaut M."/>
            <person name="Henrissat B."/>
            <person name="Johnson J."/>
            <person name="Kuo A."/>
            <person name="Lim J.H.P."/>
            <person name="Lipzen A."/>
            <person name="Nolan M."/>
            <person name="Ohm R.A."/>
            <person name="Tamas L."/>
            <person name="Grigoriev I.V."/>
            <person name="Spatafora J.W."/>
            <person name="Nagy L.G."/>
            <person name="Kovacs G.M."/>
        </authorList>
    </citation>
    <scope>NUCLEOTIDE SEQUENCE [LARGE SCALE GENOMIC DNA]</scope>
    <source>
        <strain evidence="2 3">DSE2036</strain>
    </source>
</reference>
<dbReference type="EMBL" id="KZ805982">
    <property type="protein sequence ID" value="PVH91043.1"/>
    <property type="molecule type" value="Genomic_DNA"/>
</dbReference>
<sequence length="144" mass="16216">MASEADSSLLTDTLDSIESSSIQKDKSLRSPIHQYSRQPNDNEPKLDGKGRKIIYCSKCSYGASATTNLRNHLKSKHQIVLVVSDSSTKVAACEKLKQLYDEASAENSTAKFDSYVLKKVLNKDVIEQCRYHRGVHTKVRVRKR</sequence>
<keyword evidence="3" id="KW-1185">Reference proteome</keyword>
<feature type="region of interest" description="Disordered" evidence="1">
    <location>
        <begin position="20"/>
        <end position="48"/>
    </location>
</feature>
<dbReference type="Proteomes" id="UP000244855">
    <property type="component" value="Unassembled WGS sequence"/>
</dbReference>
<dbReference type="OrthoDB" id="3935139at2759"/>
<dbReference type="AlphaFoldDB" id="A0A2V1D0N6"/>